<evidence type="ECO:0000256" key="1">
    <source>
        <dbReference type="SAM" id="Phobius"/>
    </source>
</evidence>
<keyword evidence="1" id="KW-0472">Membrane</keyword>
<evidence type="ECO:0000313" key="3">
    <source>
        <dbReference type="Proteomes" id="UP000001798"/>
    </source>
</evidence>
<evidence type="ECO:0000313" key="2">
    <source>
        <dbReference type="EMBL" id="ATZ53106.1"/>
    </source>
</evidence>
<dbReference type="OrthoDB" id="5227693at2759"/>
<reference evidence="2 3" key="2">
    <citation type="journal article" date="2012" name="Eukaryot. Cell">
        <title>Genome update of Botrytis cinerea strains B05.10 and T4.</title>
        <authorList>
            <person name="Staats M."/>
            <person name="van Kan J.A."/>
        </authorList>
    </citation>
    <scope>NUCLEOTIDE SEQUENCE [LARGE SCALE GENOMIC DNA]</scope>
    <source>
        <strain evidence="2 3">B05.10</strain>
    </source>
</reference>
<accession>A0A384JR96</accession>
<dbReference type="AlphaFoldDB" id="A0A384JR96"/>
<keyword evidence="1" id="KW-0812">Transmembrane</keyword>
<organism evidence="2 3">
    <name type="scientific">Botryotinia fuckeliana (strain B05.10)</name>
    <name type="common">Noble rot fungus</name>
    <name type="synonym">Botrytis cinerea</name>
    <dbReference type="NCBI Taxonomy" id="332648"/>
    <lineage>
        <taxon>Eukaryota</taxon>
        <taxon>Fungi</taxon>
        <taxon>Dikarya</taxon>
        <taxon>Ascomycota</taxon>
        <taxon>Pezizomycotina</taxon>
        <taxon>Leotiomycetes</taxon>
        <taxon>Helotiales</taxon>
        <taxon>Sclerotiniaceae</taxon>
        <taxon>Botrytis</taxon>
    </lineage>
</organism>
<dbReference type="VEuPathDB" id="FungiDB:Bcin08g07100"/>
<proteinExistence type="predicted"/>
<dbReference type="KEGG" id="bfu:BCIN_08g07100"/>
<dbReference type="Proteomes" id="UP000001798">
    <property type="component" value="Chromosome 8"/>
</dbReference>
<sequence>MTGFDQLDQNALGIAALIFSVVALLQMCLLVFRQLLLSAEGYHRCTESVIGLWSKGTYRRFNMKEFQFEVIFESPIISIASLINKSHPIRKKEIFYVDGTPTSYRDTKLFKRDQGGERIRRIHMADDEQSTWITLLSSLQLKELTSRAWDKQVRSKNPHINELIMGPEYELAVGIQVRTRSWNFVPTGVTKPYATTTISHIIEIMALMGMYWRVFDQIQWKLRAEGNSFIVTSDIDQSLGVIIRFTITGRRQLCFGSVPNIFEDGKYLGENSESQGLFLNFGSQNDVELTLESIGCMSEITKRYKKNHKHLFPVSFEIIGMLGKVVRLRGSAFKMIPNPTQDYSLKKVGTKPSWSIIRLMTAFQKKLTELAELEDYSSIHPEKHVISAIIEQWQETESLGYTNEYDLDIEVQEKIHGILDQRTEFLLDGTKQTDVLRVIVAHLDKVTKALNDDTSPLSFINSVNKEEALIDFYFDTILFSITDGADTDEKEQKHIVWVSLLFRMLCWFLLHDWDKHDKCRVPPGLKGSGMPIYIE</sequence>
<dbReference type="GeneID" id="5430130"/>
<dbReference type="RefSeq" id="XP_024550618.1">
    <property type="nucleotide sequence ID" value="XM_024694825.1"/>
</dbReference>
<dbReference type="EMBL" id="CP009812">
    <property type="protein sequence ID" value="ATZ53106.1"/>
    <property type="molecule type" value="Genomic_DNA"/>
</dbReference>
<reference evidence="2 3" key="1">
    <citation type="journal article" date="2011" name="PLoS Genet.">
        <title>Genomic analysis of the necrotrophic fungal pathogens Sclerotinia sclerotiorum and Botrytis cinerea.</title>
        <authorList>
            <person name="Amselem J."/>
            <person name="Cuomo C.A."/>
            <person name="van Kan J.A."/>
            <person name="Viaud M."/>
            <person name="Benito E.P."/>
            <person name="Couloux A."/>
            <person name="Coutinho P.M."/>
            <person name="de Vries R.P."/>
            <person name="Dyer P.S."/>
            <person name="Fillinger S."/>
            <person name="Fournier E."/>
            <person name="Gout L."/>
            <person name="Hahn M."/>
            <person name="Kohn L."/>
            <person name="Lapalu N."/>
            <person name="Plummer K.M."/>
            <person name="Pradier J.M."/>
            <person name="Quevillon E."/>
            <person name="Sharon A."/>
            <person name="Simon A."/>
            <person name="ten Have A."/>
            <person name="Tudzynski B."/>
            <person name="Tudzynski P."/>
            <person name="Wincker P."/>
            <person name="Andrew M."/>
            <person name="Anthouard V."/>
            <person name="Beever R.E."/>
            <person name="Beffa R."/>
            <person name="Benoit I."/>
            <person name="Bouzid O."/>
            <person name="Brault B."/>
            <person name="Chen Z."/>
            <person name="Choquer M."/>
            <person name="Collemare J."/>
            <person name="Cotton P."/>
            <person name="Danchin E.G."/>
            <person name="Da Silva C."/>
            <person name="Gautier A."/>
            <person name="Giraud C."/>
            <person name="Giraud T."/>
            <person name="Gonzalez C."/>
            <person name="Grossetete S."/>
            <person name="Guldener U."/>
            <person name="Henrissat B."/>
            <person name="Howlett B.J."/>
            <person name="Kodira C."/>
            <person name="Kretschmer M."/>
            <person name="Lappartient A."/>
            <person name="Leroch M."/>
            <person name="Levis C."/>
            <person name="Mauceli E."/>
            <person name="Neuveglise C."/>
            <person name="Oeser B."/>
            <person name="Pearson M."/>
            <person name="Poulain J."/>
            <person name="Poussereau N."/>
            <person name="Quesneville H."/>
            <person name="Rascle C."/>
            <person name="Schumacher J."/>
            <person name="Segurens B."/>
            <person name="Sexton A."/>
            <person name="Silva E."/>
            <person name="Sirven C."/>
            <person name="Soanes D.M."/>
            <person name="Talbot N.J."/>
            <person name="Templeton M."/>
            <person name="Yandava C."/>
            <person name="Yarden O."/>
            <person name="Zeng Q."/>
            <person name="Rollins J.A."/>
            <person name="Lebrun M.H."/>
            <person name="Dickman M."/>
        </authorList>
    </citation>
    <scope>NUCLEOTIDE SEQUENCE [LARGE SCALE GENOMIC DNA]</scope>
    <source>
        <strain evidence="2 3">B05.10</strain>
    </source>
</reference>
<keyword evidence="3" id="KW-1185">Reference proteome</keyword>
<evidence type="ECO:0008006" key="4">
    <source>
        <dbReference type="Google" id="ProtNLM"/>
    </source>
</evidence>
<reference evidence="2 3" key="3">
    <citation type="journal article" date="2017" name="Mol. Plant Pathol.">
        <title>A gapless genome sequence of the fungus Botrytis cinerea.</title>
        <authorList>
            <person name="Van Kan J.A."/>
            <person name="Stassen J.H."/>
            <person name="Mosbach A."/>
            <person name="Van Der Lee T.A."/>
            <person name="Faino L."/>
            <person name="Farmer A.D."/>
            <person name="Papasotiriou D.G."/>
            <person name="Zhou S."/>
            <person name="Seidl M.F."/>
            <person name="Cottam E."/>
            <person name="Edel D."/>
            <person name="Hahn M."/>
            <person name="Schwartz D.C."/>
            <person name="Dietrich R.A."/>
            <person name="Widdison S."/>
            <person name="Scalliet G."/>
        </authorList>
    </citation>
    <scope>NUCLEOTIDE SEQUENCE [LARGE SCALE GENOMIC DNA]</scope>
    <source>
        <strain evidence="2 3">B05.10</strain>
    </source>
</reference>
<keyword evidence="1" id="KW-1133">Transmembrane helix</keyword>
<gene>
    <name evidence="2" type="ORF">BCIN_08g07100</name>
</gene>
<feature type="transmembrane region" description="Helical" evidence="1">
    <location>
        <begin position="12"/>
        <end position="32"/>
    </location>
</feature>
<protein>
    <recommendedName>
        <fullName evidence="4">Modin protein</fullName>
    </recommendedName>
</protein>
<name>A0A384JR96_BOTFB</name>